<dbReference type="InterPro" id="IPR005754">
    <property type="entry name" value="Sortase"/>
</dbReference>
<dbReference type="Pfam" id="PF04203">
    <property type="entry name" value="Sortase"/>
    <property type="match status" value="1"/>
</dbReference>
<dbReference type="Gene3D" id="2.40.260.10">
    <property type="entry name" value="Sortase"/>
    <property type="match status" value="1"/>
</dbReference>
<dbReference type="InterPro" id="IPR042001">
    <property type="entry name" value="Sortase_F"/>
</dbReference>
<dbReference type="AlphaFoldDB" id="A0A0B7P175"/>
<organism evidence="2">
    <name type="scientific">Propionibacterium freudenreichii subsp. freudenreichii</name>
    <dbReference type="NCBI Taxonomy" id="66712"/>
    <lineage>
        <taxon>Bacteria</taxon>
        <taxon>Bacillati</taxon>
        <taxon>Actinomycetota</taxon>
        <taxon>Actinomycetes</taxon>
        <taxon>Propionibacteriales</taxon>
        <taxon>Propionibacteriaceae</taxon>
        <taxon>Propionibacterium</taxon>
    </lineage>
</organism>
<dbReference type="CDD" id="cd05829">
    <property type="entry name" value="Sortase_F"/>
    <property type="match status" value="1"/>
</dbReference>
<dbReference type="InterPro" id="IPR023365">
    <property type="entry name" value="Sortase_dom-sf"/>
</dbReference>
<name>A0A0B7P175_PROFF</name>
<evidence type="ECO:0000313" key="2">
    <source>
        <dbReference type="EMBL" id="CEP27834.1"/>
    </source>
</evidence>
<dbReference type="EMBL" id="LM676445">
    <property type="protein sequence ID" value="CEP27834.1"/>
    <property type="molecule type" value="Genomic_DNA"/>
</dbReference>
<proteinExistence type="predicted"/>
<sequence>MSTGPHLRAARRWRRGRLWAVLVTVALVAAGVALFQHRILFQHRAPGVAAEPVPGITTNGSVVATGEPRTDSAPLPPAPFVAARPTPEAAVALEVAADRLVIPSLGVDAPLLAAPLGEDGSLAVPDDPQQVGVSTIAAPVASSAGTTLLAGHVNMQRVPGALWKLSQILPGARIITTDHGGVRQEWIVDGLTVHPKQGLPEGLTNTTGRRRLVVVTCGGEVHDGQYEKNVIAWARSAPTSGT</sequence>
<dbReference type="SUPFAM" id="SSF63817">
    <property type="entry name" value="Sortase"/>
    <property type="match status" value="1"/>
</dbReference>
<keyword evidence="1" id="KW-0378">Hydrolase</keyword>
<accession>A0A0B7P175</accession>
<protein>
    <submittedName>
        <fullName evidence="2">Peptidase C60, sortase A and B</fullName>
    </submittedName>
</protein>
<gene>
    <name evidence="2" type="ORF">PFCIRM138_06860</name>
</gene>
<reference evidence="2" key="1">
    <citation type="submission" date="2014-08" db="EMBL/GenBank/DDBJ databases">
        <authorList>
            <person name="Falentin Helene"/>
        </authorList>
    </citation>
    <scope>NUCLEOTIDE SEQUENCE</scope>
</reference>
<dbReference type="GO" id="GO:0016787">
    <property type="term" value="F:hydrolase activity"/>
    <property type="evidence" value="ECO:0007669"/>
    <property type="project" value="UniProtKB-KW"/>
</dbReference>
<evidence type="ECO:0000256" key="1">
    <source>
        <dbReference type="ARBA" id="ARBA00022801"/>
    </source>
</evidence>